<dbReference type="InterPro" id="IPR011613">
    <property type="entry name" value="GH15-like"/>
</dbReference>
<dbReference type="AlphaFoldDB" id="A0A402ARG5"/>
<dbReference type="GO" id="GO:0004553">
    <property type="term" value="F:hydrolase activity, hydrolyzing O-glycosyl compounds"/>
    <property type="evidence" value="ECO:0007669"/>
    <property type="project" value="UniProtKB-ARBA"/>
</dbReference>
<dbReference type="PANTHER" id="PTHR31616:SF0">
    <property type="entry name" value="GLUCAN 1,4-ALPHA-GLUCOSIDASE"/>
    <property type="match status" value="1"/>
</dbReference>
<evidence type="ECO:0000259" key="1">
    <source>
        <dbReference type="Pfam" id="PF00723"/>
    </source>
</evidence>
<dbReference type="OrthoDB" id="3902805at2"/>
<dbReference type="Gene3D" id="1.50.10.10">
    <property type="match status" value="1"/>
</dbReference>
<feature type="domain" description="GH15-like" evidence="1">
    <location>
        <begin position="268"/>
        <end position="628"/>
    </location>
</feature>
<dbReference type="GO" id="GO:0005975">
    <property type="term" value="P:carbohydrate metabolic process"/>
    <property type="evidence" value="ECO:0007669"/>
    <property type="project" value="InterPro"/>
</dbReference>
<dbReference type="InterPro" id="IPR045582">
    <property type="entry name" value="Trehalase-like_N"/>
</dbReference>
<dbReference type="Pfam" id="PF00723">
    <property type="entry name" value="Glyco_hydro_15"/>
    <property type="match status" value="1"/>
</dbReference>
<dbReference type="EMBL" id="BIFS01000001">
    <property type="protein sequence ID" value="GCE21688.1"/>
    <property type="molecule type" value="Genomic_DNA"/>
</dbReference>
<dbReference type="Proteomes" id="UP000287188">
    <property type="component" value="Unassembled WGS sequence"/>
</dbReference>
<sequence>MVRGNEFHQAHSPINAYGVIGDCHSVVLIAPDGSADWACLPDFDSPSIFCRLLDAEHGGYFQIAPTDGSLQGSQRYLHRSNVLQTRFVSEKGAIELTDFLPVETLQARSYEEVAANLTNRHSPRSCLVRMIECTHGSMAVTMRLKVTPHYASVPAEVVLCPDNMGAFISGGLQHVALLAADVHLVPSFTMEIVQDPDAWHPTIQAQFVLHKGESLTFLLGVEDSIYTAHELFGDELLQRDFNAELIHTLQCWRDWIAGCAICTRHGPYAHWVERSALVLKLLTYAPTGALMAAPTTSLPEELGCVRHWDYRFTWLRDVSFTLYAFNTLGVTSEAAAFMDWLGHIPYVDSEDLQVMYGIHDERVLTEQEQILLSGCAGSSPLRIGNGAGRQQQLDIIGGLHLYQCQQQSNIILDSSLWIRIRALVDYVCDHWQEPDSGIWEMRTEPRHFVYSKVMCWVALDRGIRAAVQTGLEADLPRWTQVREQLRAEILERGYDPSLGAFTQSYGDQVLDAANLLLPLVGFLAPDDPRMLSTVERTMELLTNEDGFVYRYRPVDGLPGAEGSCSICTCWLIDNLALQCRVEEAHAIFERLLSCAGNLGLFSEQVDAQGSMVPGNYPQALTHMALINSASNLCNAGKQCSRNVAALDSVENCA</sequence>
<protein>
    <submittedName>
        <fullName evidence="3">Glucoamylase</fullName>
    </submittedName>
</protein>
<dbReference type="Pfam" id="PF19291">
    <property type="entry name" value="TREH_N"/>
    <property type="match status" value="1"/>
</dbReference>
<dbReference type="InterPro" id="IPR008928">
    <property type="entry name" value="6-hairpin_glycosidase_sf"/>
</dbReference>
<name>A0A402ARG5_9CHLR</name>
<dbReference type="SUPFAM" id="SSF48208">
    <property type="entry name" value="Six-hairpin glycosidases"/>
    <property type="match status" value="1"/>
</dbReference>
<dbReference type="InterPro" id="IPR012341">
    <property type="entry name" value="6hp_glycosidase-like_sf"/>
</dbReference>
<organism evidence="3 4">
    <name type="scientific">Dictyobacter kobayashii</name>
    <dbReference type="NCBI Taxonomy" id="2014872"/>
    <lineage>
        <taxon>Bacteria</taxon>
        <taxon>Bacillati</taxon>
        <taxon>Chloroflexota</taxon>
        <taxon>Ktedonobacteria</taxon>
        <taxon>Ktedonobacterales</taxon>
        <taxon>Dictyobacteraceae</taxon>
        <taxon>Dictyobacter</taxon>
    </lineage>
</organism>
<reference evidence="4" key="1">
    <citation type="submission" date="2018-12" db="EMBL/GenBank/DDBJ databases">
        <title>Tengunoibacter tsumagoiensis gen. nov., sp. nov., Dictyobacter kobayashii sp. nov., D. alpinus sp. nov., and D. joshuensis sp. nov. and description of Dictyobacteraceae fam. nov. within the order Ktedonobacterales isolated from Tengu-no-mugimeshi.</title>
        <authorList>
            <person name="Wang C.M."/>
            <person name="Zheng Y."/>
            <person name="Sakai Y."/>
            <person name="Toyoda A."/>
            <person name="Minakuchi Y."/>
            <person name="Abe K."/>
            <person name="Yokota A."/>
            <person name="Yabe S."/>
        </authorList>
    </citation>
    <scope>NUCLEOTIDE SEQUENCE [LARGE SCALE GENOMIC DNA]</scope>
    <source>
        <strain evidence="4">Uno11</strain>
    </source>
</reference>
<dbReference type="PANTHER" id="PTHR31616">
    <property type="entry name" value="TREHALASE"/>
    <property type="match status" value="1"/>
</dbReference>
<proteinExistence type="predicted"/>
<keyword evidence="4" id="KW-1185">Reference proteome</keyword>
<evidence type="ECO:0000313" key="4">
    <source>
        <dbReference type="Proteomes" id="UP000287188"/>
    </source>
</evidence>
<feature type="domain" description="Trehalase-like N-terminal" evidence="2">
    <location>
        <begin position="10"/>
        <end position="107"/>
    </location>
</feature>
<comment type="caution">
    <text evidence="3">The sequence shown here is derived from an EMBL/GenBank/DDBJ whole genome shotgun (WGS) entry which is preliminary data.</text>
</comment>
<accession>A0A402ARG5</accession>
<gene>
    <name evidence="3" type="ORF">KDK_54880</name>
</gene>
<evidence type="ECO:0000313" key="3">
    <source>
        <dbReference type="EMBL" id="GCE21688.1"/>
    </source>
</evidence>
<evidence type="ECO:0000259" key="2">
    <source>
        <dbReference type="Pfam" id="PF19291"/>
    </source>
</evidence>